<reference evidence="11" key="1">
    <citation type="submission" date="2019-12" db="EMBL/GenBank/DDBJ databases">
        <title>Complete and draft genome sequences of new strains and members of some known species of the genus Rathayibacter isolated from plants.</title>
        <authorList>
            <person name="Tarlachkov S.V."/>
            <person name="Starodumova I.P."/>
            <person name="Dorofeeva L.V."/>
            <person name="Prisyazhnaya N.V."/>
            <person name="Leyn S."/>
            <person name="Zlamal J."/>
            <person name="Elan M."/>
            <person name="Osterman A.L."/>
            <person name="Nadler S."/>
            <person name="Subbotin S.A."/>
            <person name="Evtushenko L.I."/>
        </authorList>
    </citation>
    <scope>NUCLEOTIDE SEQUENCE [LARGE SCALE GENOMIC DNA]</scope>
    <source>
        <strain evidence="11">VKM Ac-2761</strain>
    </source>
</reference>
<dbReference type="InterPro" id="IPR017871">
    <property type="entry name" value="ABC_transporter-like_CS"/>
</dbReference>
<keyword evidence="5 7" id="KW-1133">Transmembrane helix</keyword>
<feature type="domain" description="ABC transporter" evidence="8">
    <location>
        <begin position="337"/>
        <end position="560"/>
    </location>
</feature>
<keyword evidence="6 7" id="KW-0472">Membrane</keyword>
<keyword evidence="4" id="KW-0067">ATP-binding</keyword>
<dbReference type="InterPro" id="IPR014223">
    <property type="entry name" value="ABC_CydC/D"/>
</dbReference>
<feature type="transmembrane region" description="Helical" evidence="7">
    <location>
        <begin position="136"/>
        <end position="154"/>
    </location>
</feature>
<evidence type="ECO:0000256" key="2">
    <source>
        <dbReference type="ARBA" id="ARBA00022692"/>
    </source>
</evidence>
<dbReference type="InterPro" id="IPR003593">
    <property type="entry name" value="AAA+_ATPase"/>
</dbReference>
<evidence type="ECO:0000256" key="5">
    <source>
        <dbReference type="ARBA" id="ARBA00022989"/>
    </source>
</evidence>
<feature type="transmembrane region" description="Helical" evidence="7">
    <location>
        <begin position="49"/>
        <end position="71"/>
    </location>
</feature>
<evidence type="ECO:0000256" key="7">
    <source>
        <dbReference type="SAM" id="Phobius"/>
    </source>
</evidence>
<dbReference type="InterPro" id="IPR011527">
    <property type="entry name" value="ABC1_TM_dom"/>
</dbReference>
<dbReference type="InterPro" id="IPR003439">
    <property type="entry name" value="ABC_transporter-like_ATP-bd"/>
</dbReference>
<dbReference type="SMART" id="SM00382">
    <property type="entry name" value="AAA"/>
    <property type="match status" value="1"/>
</dbReference>
<comment type="subcellular location">
    <subcellularLocation>
        <location evidence="1">Cell membrane</location>
        <topology evidence="1">Multi-pass membrane protein</topology>
    </subcellularLocation>
</comment>
<organism evidence="10 11">
    <name type="scientific">Rathayibacter tanaceti</name>
    <dbReference type="NCBI Taxonomy" id="1671680"/>
    <lineage>
        <taxon>Bacteria</taxon>
        <taxon>Bacillati</taxon>
        <taxon>Actinomycetota</taxon>
        <taxon>Actinomycetes</taxon>
        <taxon>Micrococcales</taxon>
        <taxon>Microbacteriaceae</taxon>
        <taxon>Rathayibacter</taxon>
    </lineage>
</organism>
<feature type="transmembrane region" description="Helical" evidence="7">
    <location>
        <begin position="272"/>
        <end position="294"/>
    </location>
</feature>
<gene>
    <name evidence="10" type="primary">cydC</name>
    <name evidence="10" type="ORF">GSU10_08970</name>
</gene>
<dbReference type="GO" id="GO:0034775">
    <property type="term" value="P:glutathione transmembrane transport"/>
    <property type="evidence" value="ECO:0007669"/>
    <property type="project" value="InterPro"/>
</dbReference>
<evidence type="ECO:0000313" key="10">
    <source>
        <dbReference type="EMBL" id="QHC55748.1"/>
    </source>
</evidence>
<sequence length="560" mass="57745">MKRTEVLRAAMPGPRRFLPGLSFGLLSAASVVALLACSAWLIVRAAEQPPILFLSMAVVGVRGFALARAFFRYVERLTGHDAAFRALGELRAGVYERLVPVAPDGLGRVRRGDLVSRVVADVDAQQDVPLRIVQPLLVSAVVAALSVTGVWLLLPAMGAVLLVLVVLAFVGGAVGSGLLSARADRELAPLRGELAERLNLLVTRLDVLIAFDAAGEAMADVARVEEALARAARRRAASAGAAAAALALCSGLAVGAGLALGVPAVGDLGGPGLGVIALVPLAVFEVLAAAPLAVQSARTALSSAQRLADLDSEAASPALATDADVDPLAALPTARDIVLRDVAVRWPGAATPALSGVSLQLPAGARVLVTGGSGSGKTTLAHALVRFLDHSGSYLLGGVEARTLPQAAVRRVVGLAEQQPYLFDDTIRQNLLFARPEADAAVLEDVLERVGLASWVAARGGLDARVGERGSLVSGGQAQRIALARALLADFDVLVLDEPTASVDAPVADALLADLLRAAEGRTVVLIAHRVDPRLAFDRRLRVGGGTVVEVDSGEPHREG</sequence>
<dbReference type="Proteomes" id="UP000465031">
    <property type="component" value="Chromosome"/>
</dbReference>
<accession>A0AAE6RL56</accession>
<dbReference type="PANTHER" id="PTHR24221">
    <property type="entry name" value="ATP-BINDING CASSETTE SUB-FAMILY B"/>
    <property type="match status" value="1"/>
</dbReference>
<feature type="transmembrane region" description="Helical" evidence="7">
    <location>
        <begin position="160"/>
        <end position="181"/>
    </location>
</feature>
<dbReference type="PROSITE" id="PS50893">
    <property type="entry name" value="ABC_TRANSPORTER_2"/>
    <property type="match status" value="1"/>
</dbReference>
<evidence type="ECO:0000259" key="8">
    <source>
        <dbReference type="PROSITE" id="PS50893"/>
    </source>
</evidence>
<dbReference type="InterPro" id="IPR027417">
    <property type="entry name" value="P-loop_NTPase"/>
</dbReference>
<dbReference type="PANTHER" id="PTHR24221:SF654">
    <property type="entry name" value="ATP-BINDING CASSETTE SUB-FAMILY B MEMBER 6"/>
    <property type="match status" value="1"/>
</dbReference>
<feature type="transmembrane region" description="Helical" evidence="7">
    <location>
        <begin position="21"/>
        <end position="43"/>
    </location>
</feature>
<evidence type="ECO:0000256" key="1">
    <source>
        <dbReference type="ARBA" id="ARBA00004651"/>
    </source>
</evidence>
<dbReference type="Pfam" id="PF00005">
    <property type="entry name" value="ABC_tran"/>
    <property type="match status" value="1"/>
</dbReference>
<dbReference type="InterPro" id="IPR039421">
    <property type="entry name" value="Type_1_exporter"/>
</dbReference>
<dbReference type="AlphaFoldDB" id="A0AAE6RL56"/>
<keyword evidence="2 7" id="KW-0812">Transmembrane</keyword>
<feature type="transmembrane region" description="Helical" evidence="7">
    <location>
        <begin position="239"/>
        <end position="260"/>
    </location>
</feature>
<dbReference type="SUPFAM" id="SSF90123">
    <property type="entry name" value="ABC transporter transmembrane region"/>
    <property type="match status" value="1"/>
</dbReference>
<dbReference type="GO" id="GO:0016887">
    <property type="term" value="F:ATP hydrolysis activity"/>
    <property type="evidence" value="ECO:0007669"/>
    <property type="project" value="InterPro"/>
</dbReference>
<feature type="domain" description="ABC transmembrane type-1" evidence="9">
    <location>
        <begin position="20"/>
        <end position="265"/>
    </location>
</feature>
<protein>
    <submittedName>
        <fullName evidence="10">Thiol reductant ABC exporter subunit CydC</fullName>
    </submittedName>
</protein>
<dbReference type="EMBL" id="CP047186">
    <property type="protein sequence ID" value="QHC55748.1"/>
    <property type="molecule type" value="Genomic_DNA"/>
</dbReference>
<dbReference type="GO" id="GO:0140359">
    <property type="term" value="F:ABC-type transporter activity"/>
    <property type="evidence" value="ECO:0007669"/>
    <property type="project" value="InterPro"/>
</dbReference>
<dbReference type="GO" id="GO:0005524">
    <property type="term" value="F:ATP binding"/>
    <property type="evidence" value="ECO:0007669"/>
    <property type="project" value="UniProtKB-KW"/>
</dbReference>
<evidence type="ECO:0000256" key="4">
    <source>
        <dbReference type="ARBA" id="ARBA00022840"/>
    </source>
</evidence>
<name>A0AAE6RL56_9MICO</name>
<dbReference type="GO" id="GO:0045454">
    <property type="term" value="P:cell redox homeostasis"/>
    <property type="evidence" value="ECO:0007669"/>
    <property type="project" value="InterPro"/>
</dbReference>
<dbReference type="CDD" id="cd03228">
    <property type="entry name" value="ABCC_MRP_Like"/>
    <property type="match status" value="1"/>
</dbReference>
<evidence type="ECO:0000313" key="11">
    <source>
        <dbReference type="Proteomes" id="UP000465031"/>
    </source>
</evidence>
<dbReference type="NCBIfam" id="TIGR02868">
    <property type="entry name" value="CydC"/>
    <property type="match status" value="1"/>
</dbReference>
<dbReference type="Gene3D" id="3.40.50.300">
    <property type="entry name" value="P-loop containing nucleotide triphosphate hydrolases"/>
    <property type="match status" value="1"/>
</dbReference>
<dbReference type="PROSITE" id="PS50929">
    <property type="entry name" value="ABC_TM1F"/>
    <property type="match status" value="1"/>
</dbReference>
<dbReference type="KEGG" id="rte:GSU10_08970"/>
<evidence type="ECO:0000256" key="3">
    <source>
        <dbReference type="ARBA" id="ARBA00022741"/>
    </source>
</evidence>
<dbReference type="GO" id="GO:0005886">
    <property type="term" value="C:plasma membrane"/>
    <property type="evidence" value="ECO:0007669"/>
    <property type="project" value="UniProtKB-SubCell"/>
</dbReference>
<dbReference type="InterPro" id="IPR036640">
    <property type="entry name" value="ABC1_TM_sf"/>
</dbReference>
<keyword evidence="3" id="KW-0547">Nucleotide-binding</keyword>
<dbReference type="SUPFAM" id="SSF52540">
    <property type="entry name" value="P-loop containing nucleoside triphosphate hydrolases"/>
    <property type="match status" value="1"/>
</dbReference>
<evidence type="ECO:0000259" key="9">
    <source>
        <dbReference type="PROSITE" id="PS50929"/>
    </source>
</evidence>
<dbReference type="RefSeq" id="WP_132504155.1">
    <property type="nucleotide sequence ID" value="NZ_CP047186.1"/>
</dbReference>
<proteinExistence type="predicted"/>
<dbReference type="Gene3D" id="1.20.1560.10">
    <property type="entry name" value="ABC transporter type 1, transmembrane domain"/>
    <property type="match status" value="1"/>
</dbReference>
<dbReference type="PROSITE" id="PS00211">
    <property type="entry name" value="ABC_TRANSPORTER_1"/>
    <property type="match status" value="1"/>
</dbReference>
<evidence type="ECO:0000256" key="6">
    <source>
        <dbReference type="ARBA" id="ARBA00023136"/>
    </source>
</evidence>